<sequence>MRRQRAGDSLGVSVVHGQRRSPTLKLRTRPLITVYTHKNRVSSKPSNHSPTVLGVTKLLSDTTIAGKVKQRRALAAARMGLSPGPEMGLFLGHTAVAPSLCLSEVKQQMKPAKCECTSNLFLHKFGEGQTLSDLSVYGGTEPLVW</sequence>
<organism evidence="2 3">
    <name type="scientific">Eumeta variegata</name>
    <name type="common">Bagworm moth</name>
    <name type="synonym">Eumeta japonica</name>
    <dbReference type="NCBI Taxonomy" id="151549"/>
    <lineage>
        <taxon>Eukaryota</taxon>
        <taxon>Metazoa</taxon>
        <taxon>Ecdysozoa</taxon>
        <taxon>Arthropoda</taxon>
        <taxon>Hexapoda</taxon>
        <taxon>Insecta</taxon>
        <taxon>Pterygota</taxon>
        <taxon>Neoptera</taxon>
        <taxon>Endopterygota</taxon>
        <taxon>Lepidoptera</taxon>
        <taxon>Glossata</taxon>
        <taxon>Ditrysia</taxon>
        <taxon>Tineoidea</taxon>
        <taxon>Psychidae</taxon>
        <taxon>Oiketicinae</taxon>
        <taxon>Eumeta</taxon>
    </lineage>
</organism>
<dbReference type="AlphaFoldDB" id="A0A4C1Z8G8"/>
<evidence type="ECO:0000256" key="1">
    <source>
        <dbReference type="SAM" id="MobiDB-lite"/>
    </source>
</evidence>
<comment type="caution">
    <text evidence="2">The sequence shown here is derived from an EMBL/GenBank/DDBJ whole genome shotgun (WGS) entry which is preliminary data.</text>
</comment>
<accession>A0A4C1Z8G8</accession>
<reference evidence="2 3" key="1">
    <citation type="journal article" date="2019" name="Commun. Biol.">
        <title>The bagworm genome reveals a unique fibroin gene that provides high tensile strength.</title>
        <authorList>
            <person name="Kono N."/>
            <person name="Nakamura H."/>
            <person name="Ohtoshi R."/>
            <person name="Tomita M."/>
            <person name="Numata K."/>
            <person name="Arakawa K."/>
        </authorList>
    </citation>
    <scope>NUCLEOTIDE SEQUENCE [LARGE SCALE GENOMIC DNA]</scope>
</reference>
<keyword evidence="3" id="KW-1185">Reference proteome</keyword>
<evidence type="ECO:0000313" key="3">
    <source>
        <dbReference type="Proteomes" id="UP000299102"/>
    </source>
</evidence>
<gene>
    <name evidence="2" type="ORF">EVAR_61371_1</name>
</gene>
<protein>
    <submittedName>
        <fullName evidence="2">Uncharacterized protein</fullName>
    </submittedName>
</protein>
<proteinExistence type="predicted"/>
<dbReference type="EMBL" id="BGZK01001664">
    <property type="protein sequence ID" value="GBP84178.1"/>
    <property type="molecule type" value="Genomic_DNA"/>
</dbReference>
<name>A0A4C1Z8G8_EUMVA</name>
<dbReference type="Proteomes" id="UP000299102">
    <property type="component" value="Unassembled WGS sequence"/>
</dbReference>
<feature type="region of interest" description="Disordered" evidence="1">
    <location>
        <begin position="1"/>
        <end position="21"/>
    </location>
</feature>
<evidence type="ECO:0000313" key="2">
    <source>
        <dbReference type="EMBL" id="GBP84178.1"/>
    </source>
</evidence>